<feature type="transmembrane region" description="Helical" evidence="1">
    <location>
        <begin position="213"/>
        <end position="241"/>
    </location>
</feature>
<keyword evidence="1" id="KW-0812">Transmembrane</keyword>
<keyword evidence="3" id="KW-1185">Reference proteome</keyword>
<accession>A0A2G8RXZ7</accession>
<comment type="caution">
    <text evidence="2">The sequence shown here is derived from an EMBL/GenBank/DDBJ whole genome shotgun (WGS) entry which is preliminary data.</text>
</comment>
<organism evidence="2 3">
    <name type="scientific">Ganoderma sinense ZZ0214-1</name>
    <dbReference type="NCBI Taxonomy" id="1077348"/>
    <lineage>
        <taxon>Eukaryota</taxon>
        <taxon>Fungi</taxon>
        <taxon>Dikarya</taxon>
        <taxon>Basidiomycota</taxon>
        <taxon>Agaricomycotina</taxon>
        <taxon>Agaricomycetes</taxon>
        <taxon>Polyporales</taxon>
        <taxon>Polyporaceae</taxon>
        <taxon>Ganoderma</taxon>
    </lineage>
</organism>
<gene>
    <name evidence="2" type="ORF">GSI_12148</name>
</gene>
<sequence>MSTAFIDEEVTLAHAVFVRQACMFASIALLLFETCQTADLEIAYLWARGRVRFILLFVTIRHVQLASLILNAISTANSLGSPSPESASIQDIDKLLRALTSCTTVNLVGAITTIIPYFGWAVFLAWRAYALSNHNLYVTLLVLICSASFASPSLLEIIATTNIYTANPPTLVEVSRGTALLAEIIVLALTCKKTHSAWLSSKNAGRLRSLPEVLYENGFICFSVVTILHIVSLIFAVVPALSSQADTFATVAVVRDAVITVVLSRFILELAKLGSRTSDIEQGEHAPKGVLTTEWTQYISDIPSQWTLDDEYNGRGFDKDVDREFHAREFDREASDIETFELKERYEAWSAGAMSSMTETV</sequence>
<evidence type="ECO:0000313" key="3">
    <source>
        <dbReference type="Proteomes" id="UP000230002"/>
    </source>
</evidence>
<keyword evidence="1" id="KW-1133">Transmembrane helix</keyword>
<feature type="transmembrane region" description="Helical" evidence="1">
    <location>
        <begin position="12"/>
        <end position="32"/>
    </location>
</feature>
<feature type="transmembrane region" description="Helical" evidence="1">
    <location>
        <begin position="107"/>
        <end position="129"/>
    </location>
</feature>
<dbReference type="AlphaFoldDB" id="A0A2G8RXZ7"/>
<evidence type="ECO:0000313" key="2">
    <source>
        <dbReference type="EMBL" id="PIL26391.1"/>
    </source>
</evidence>
<evidence type="ECO:0000256" key="1">
    <source>
        <dbReference type="SAM" id="Phobius"/>
    </source>
</evidence>
<feature type="transmembrane region" description="Helical" evidence="1">
    <location>
        <begin position="136"/>
        <end position="154"/>
    </location>
</feature>
<feature type="transmembrane region" description="Helical" evidence="1">
    <location>
        <begin position="53"/>
        <end position="73"/>
    </location>
</feature>
<dbReference type="OrthoDB" id="2756746at2759"/>
<reference evidence="2 3" key="1">
    <citation type="journal article" date="2015" name="Sci. Rep.">
        <title>Chromosome-level genome map provides insights into diverse defense mechanisms in the medicinal fungus Ganoderma sinense.</title>
        <authorList>
            <person name="Zhu Y."/>
            <person name="Xu J."/>
            <person name="Sun C."/>
            <person name="Zhou S."/>
            <person name="Xu H."/>
            <person name="Nelson D.R."/>
            <person name="Qian J."/>
            <person name="Song J."/>
            <person name="Luo H."/>
            <person name="Xiang L."/>
            <person name="Li Y."/>
            <person name="Xu Z."/>
            <person name="Ji A."/>
            <person name="Wang L."/>
            <person name="Lu S."/>
            <person name="Hayward A."/>
            <person name="Sun W."/>
            <person name="Li X."/>
            <person name="Schwartz D.C."/>
            <person name="Wang Y."/>
            <person name="Chen S."/>
        </authorList>
    </citation>
    <scope>NUCLEOTIDE SEQUENCE [LARGE SCALE GENOMIC DNA]</scope>
    <source>
        <strain evidence="2 3">ZZ0214-1</strain>
    </source>
</reference>
<name>A0A2G8RXZ7_9APHY</name>
<protein>
    <submittedName>
        <fullName evidence="2">Uncharacterized protein</fullName>
    </submittedName>
</protein>
<dbReference type="EMBL" id="AYKW01000045">
    <property type="protein sequence ID" value="PIL26391.1"/>
    <property type="molecule type" value="Genomic_DNA"/>
</dbReference>
<dbReference type="Proteomes" id="UP000230002">
    <property type="component" value="Unassembled WGS sequence"/>
</dbReference>
<proteinExistence type="predicted"/>
<keyword evidence="1" id="KW-0472">Membrane</keyword>